<dbReference type="CGD" id="CAL0000171419">
    <property type="gene designation" value="Cd36_62150"/>
</dbReference>
<feature type="compositionally biased region" description="Low complexity" evidence="1">
    <location>
        <begin position="81"/>
        <end position="90"/>
    </location>
</feature>
<evidence type="ECO:0000313" key="2">
    <source>
        <dbReference type="CGD" id="CAL0000171419"/>
    </source>
</evidence>
<dbReference type="Gene3D" id="6.10.280.230">
    <property type="match status" value="1"/>
</dbReference>
<dbReference type="Proteomes" id="UP000002605">
    <property type="component" value="Chromosome 6"/>
</dbReference>
<sequence length="448" mass="51950">MDPASCGPSTALQNLSKHAQRDNSLQHQRHQHPQQQGPSIHQFRQGQQIDSRLNADFKQFNSGNDFANSFMNQMNIKPSMQQQQQQQQQHQHQHQHQQPGWVNDFSNLSIQQQQQQQQHRHQQNQGTKSDWHQQFMQQQSQSNNLQHQSNFQQMTPNYAMGSYQMRNGTTTMTPMFQNQTEHQQQHKFEEEQRAFEKQFDLIEKQLQNEPVTTEENINQDEAKEEFARIARKAETSMKTIDSHDSEMNEKFQNSQFLKLMSSIGNRKVELEGDKLVTSDSKEDIREKGIPETTTTTPIITSSMNSQEAQFRSQGPSNPDSARQMYDQIPRPKPANIAMPHPLSGDNIQDQQQESNDPHQNSLPDPLAHIQDGQLSDINDPLTAARIISGGQVQTNDWVEDYDTISDAPSGLESNSNHNQNARPFRKGQIVDHHWDEMYRDYRHDDDYF</sequence>
<evidence type="ECO:0000313" key="3">
    <source>
        <dbReference type="EMBL" id="CAX41134.1"/>
    </source>
</evidence>
<evidence type="ECO:0000313" key="4">
    <source>
        <dbReference type="Proteomes" id="UP000002605"/>
    </source>
</evidence>
<feature type="compositionally biased region" description="Low complexity" evidence="1">
    <location>
        <begin position="290"/>
        <end position="300"/>
    </location>
</feature>
<dbReference type="HOGENOM" id="CLU_665674_0_0_1"/>
<dbReference type="GeneID" id="8048528"/>
<feature type="compositionally biased region" description="Polar residues" evidence="1">
    <location>
        <begin position="7"/>
        <end position="25"/>
    </location>
</feature>
<reference evidence="3 4" key="1">
    <citation type="journal article" date="2009" name="Genome Res.">
        <title>Comparative genomics of the fungal pathogens Candida dubliniensis and Candida albicans.</title>
        <authorList>
            <person name="Jackson A.P."/>
            <person name="Gamble J.A."/>
            <person name="Yeomans T."/>
            <person name="Moran G.P."/>
            <person name="Saunders D."/>
            <person name="Harris D."/>
            <person name="Aslett M."/>
            <person name="Barrell J.F."/>
            <person name="Butler G."/>
            <person name="Citiulo F."/>
            <person name="Coleman D.C."/>
            <person name="de Groot P.W.J."/>
            <person name="Goodwin T.J."/>
            <person name="Quail M.A."/>
            <person name="McQuillan J."/>
            <person name="Munro C.A."/>
            <person name="Pain A."/>
            <person name="Poulter R.T."/>
            <person name="Rajandream M.A."/>
            <person name="Renauld H."/>
            <person name="Spiering M.J."/>
            <person name="Tivey A."/>
            <person name="Gow N.A.R."/>
            <person name="Barrell B."/>
            <person name="Sullivan D.J."/>
            <person name="Berriman M."/>
        </authorList>
    </citation>
    <scope>NUCLEOTIDE SEQUENCE [LARGE SCALE GENOMIC DNA]</scope>
    <source>
        <strain evidence="4">CD36 / ATCC MYA-646 / CBS 7987 / NCPF 3949 / NRRL Y-17841</strain>
    </source>
</reference>
<protein>
    <submittedName>
        <fullName evidence="3">Uncharacterized protein</fullName>
    </submittedName>
</protein>
<gene>
    <name evidence="2" type="ordered locus">Cd36_62150</name>
    <name evidence="3" type="ORF">CD36_62150</name>
</gene>
<feature type="compositionally biased region" description="Polar residues" evidence="1">
    <location>
        <begin position="345"/>
        <end position="362"/>
    </location>
</feature>
<keyword evidence="4" id="KW-1185">Reference proteome</keyword>
<feature type="compositionally biased region" description="Low complexity" evidence="1">
    <location>
        <begin position="132"/>
        <end position="148"/>
    </location>
</feature>
<accession>B9WIR6</accession>
<dbReference type="EMBL" id="FM992693">
    <property type="protein sequence ID" value="CAX41134.1"/>
    <property type="molecule type" value="Genomic_DNA"/>
</dbReference>
<dbReference type="OrthoDB" id="5407351at2759"/>
<evidence type="ECO:0000256" key="1">
    <source>
        <dbReference type="SAM" id="MobiDB-lite"/>
    </source>
</evidence>
<proteinExistence type="predicted"/>
<feature type="region of interest" description="Disordered" evidence="1">
    <location>
        <begin position="1"/>
        <end position="42"/>
    </location>
</feature>
<feature type="compositionally biased region" description="Polar residues" evidence="1">
    <location>
        <begin position="301"/>
        <end position="320"/>
    </location>
</feature>
<organism evidence="3 4">
    <name type="scientific">Candida dubliniensis (strain CD36 / ATCC MYA-646 / CBS 7987 / NCPF 3949 / NRRL Y-17841)</name>
    <name type="common">Yeast</name>
    <dbReference type="NCBI Taxonomy" id="573826"/>
    <lineage>
        <taxon>Eukaryota</taxon>
        <taxon>Fungi</taxon>
        <taxon>Dikarya</taxon>
        <taxon>Ascomycota</taxon>
        <taxon>Saccharomycotina</taxon>
        <taxon>Pichiomycetes</taxon>
        <taxon>Debaryomycetaceae</taxon>
        <taxon>Candida/Lodderomyces clade</taxon>
        <taxon>Candida</taxon>
    </lineage>
</organism>
<feature type="region of interest" description="Disordered" evidence="1">
    <location>
        <begin position="78"/>
        <end position="148"/>
    </location>
</feature>
<feature type="compositionally biased region" description="Basic and acidic residues" evidence="1">
    <location>
        <begin position="279"/>
        <end position="289"/>
    </location>
</feature>
<feature type="region of interest" description="Disordered" evidence="1">
    <location>
        <begin position="279"/>
        <end position="372"/>
    </location>
</feature>
<name>B9WIR6_CANDC</name>
<dbReference type="AlphaFoldDB" id="B9WIR6"/>
<dbReference type="RefSeq" id="XP_002420978.1">
    <property type="nucleotide sequence ID" value="XM_002420933.1"/>
</dbReference>
<dbReference type="KEGG" id="cdu:CD36_62150"/>
<dbReference type="VEuPathDB" id="FungiDB:CD36_62150"/>
<dbReference type="eggNOG" id="ENOG502S3XI">
    <property type="taxonomic scope" value="Eukaryota"/>
</dbReference>